<accession>A0A6P2M3P0</accession>
<proteinExistence type="predicted"/>
<gene>
    <name evidence="1" type="ORF">BLA13014_03326</name>
</gene>
<sequence>MGQNATQVATTGNIPEQDVLPNVLCELKAMREVGMNVPAKAEAYVRENERSLQDYYDGGMSYSEIADHVCLVA</sequence>
<name>A0A6P2M3P0_9BURK</name>
<evidence type="ECO:0000313" key="2">
    <source>
        <dbReference type="Proteomes" id="UP000494261"/>
    </source>
</evidence>
<dbReference type="Proteomes" id="UP000494261">
    <property type="component" value="Unassembled WGS sequence"/>
</dbReference>
<dbReference type="EMBL" id="CABVQC010000021">
    <property type="protein sequence ID" value="VWB73042.1"/>
    <property type="molecule type" value="Genomic_DNA"/>
</dbReference>
<reference evidence="1 2" key="1">
    <citation type="submission" date="2019-09" db="EMBL/GenBank/DDBJ databases">
        <authorList>
            <person name="Depoorter E."/>
        </authorList>
    </citation>
    <scope>NUCLEOTIDE SEQUENCE [LARGE SCALE GENOMIC DNA]</scope>
    <source>
        <strain evidence="1">LMG 13014</strain>
    </source>
</reference>
<dbReference type="GeneID" id="99664967"/>
<protein>
    <submittedName>
        <fullName evidence="1">Uncharacterized protein</fullName>
    </submittedName>
</protein>
<dbReference type="RefSeq" id="WP_025496185.1">
    <property type="nucleotide sequence ID" value="NZ_CABVQC010000021.1"/>
</dbReference>
<organism evidence="1 2">
    <name type="scientific">Burkholderia aenigmatica</name>
    <dbReference type="NCBI Taxonomy" id="2015348"/>
    <lineage>
        <taxon>Bacteria</taxon>
        <taxon>Pseudomonadati</taxon>
        <taxon>Pseudomonadota</taxon>
        <taxon>Betaproteobacteria</taxon>
        <taxon>Burkholderiales</taxon>
        <taxon>Burkholderiaceae</taxon>
        <taxon>Burkholderia</taxon>
        <taxon>Burkholderia cepacia complex</taxon>
    </lineage>
</organism>
<dbReference type="AlphaFoldDB" id="A0A6P2M3P0"/>
<evidence type="ECO:0000313" key="1">
    <source>
        <dbReference type="EMBL" id="VWB73042.1"/>
    </source>
</evidence>